<reference evidence="1" key="1">
    <citation type="journal article" date="2021" name="Proc. Natl. Acad. Sci. U.S.A.">
        <title>A Catalog of Tens of Thousands of Viruses from Human Metagenomes Reveals Hidden Associations with Chronic Diseases.</title>
        <authorList>
            <person name="Tisza M.J."/>
            <person name="Buck C.B."/>
        </authorList>
    </citation>
    <scope>NUCLEOTIDE SEQUENCE</scope>
    <source>
        <strain evidence="1">Ctj3P51</strain>
    </source>
</reference>
<sequence>MKYSVKQLMKDSKKNECVICGKEFAGYGNNPWPVAKEGKCCDECNFEVVLPARLAGNSRKVKQRDSLKDLDALIASEKEAIELYTTAIRNAGDGIEQSIYEEILKDEKDHLEKLDALRKGYDISAAIK</sequence>
<dbReference type="Gene3D" id="1.20.5.420">
    <property type="entry name" value="Immunoglobulin FC, subunit C"/>
    <property type="match status" value="1"/>
</dbReference>
<dbReference type="InterPro" id="IPR009078">
    <property type="entry name" value="Ferritin-like_SF"/>
</dbReference>
<name>A0A8S5NPV3_9CAUD</name>
<accession>A0A8S5NPV3</accession>
<dbReference type="EMBL" id="BK015217">
    <property type="protein sequence ID" value="DAD96412.1"/>
    <property type="molecule type" value="Genomic_DNA"/>
</dbReference>
<proteinExistence type="predicted"/>
<protein>
    <submittedName>
        <fullName evidence="1">Ferritin-like protein</fullName>
    </submittedName>
</protein>
<dbReference type="SUPFAM" id="SSF47240">
    <property type="entry name" value="Ferritin-like"/>
    <property type="match status" value="1"/>
</dbReference>
<evidence type="ECO:0000313" key="1">
    <source>
        <dbReference type="EMBL" id="DAD96412.1"/>
    </source>
</evidence>
<organism evidence="1">
    <name type="scientific">Myoviridae sp. ctj3P51</name>
    <dbReference type="NCBI Taxonomy" id="2826687"/>
    <lineage>
        <taxon>Viruses</taxon>
        <taxon>Duplodnaviria</taxon>
        <taxon>Heunggongvirae</taxon>
        <taxon>Uroviricota</taxon>
        <taxon>Caudoviricetes</taxon>
    </lineage>
</organism>